<dbReference type="InterPro" id="IPR006683">
    <property type="entry name" value="Thioestr_dom"/>
</dbReference>
<accession>A0A973W5X7</accession>
<dbReference type="Gene3D" id="3.10.129.10">
    <property type="entry name" value="Hotdog Thioesterase"/>
    <property type="match status" value="1"/>
</dbReference>
<reference evidence="3" key="1">
    <citation type="submission" date="2020-06" db="EMBL/GenBank/DDBJ databases">
        <title>Whole Genome Sequence of Bradyrhizobium sp. Strain 1S1.</title>
        <authorList>
            <person name="Bromfield E.S.P."/>
            <person name="Cloutier S."/>
        </authorList>
    </citation>
    <scope>NUCLEOTIDE SEQUENCE [LARGE SCALE GENOMIC DNA]</scope>
    <source>
        <strain evidence="3">1S1</strain>
    </source>
</reference>
<protein>
    <submittedName>
        <fullName evidence="3">PaaI family thioesterase</fullName>
    </submittedName>
</protein>
<dbReference type="SUPFAM" id="SSF54637">
    <property type="entry name" value="Thioesterase/thiol ester dehydrase-isomerase"/>
    <property type="match status" value="1"/>
</dbReference>
<organism evidence="3">
    <name type="scientific">Bradyrhizobium septentrionale</name>
    <dbReference type="NCBI Taxonomy" id="1404411"/>
    <lineage>
        <taxon>Bacteria</taxon>
        <taxon>Pseudomonadati</taxon>
        <taxon>Pseudomonadota</taxon>
        <taxon>Alphaproteobacteria</taxon>
        <taxon>Hyphomicrobiales</taxon>
        <taxon>Nitrobacteraceae</taxon>
        <taxon>Bradyrhizobium</taxon>
    </lineage>
</organism>
<feature type="domain" description="Thioesterase" evidence="2">
    <location>
        <begin position="60"/>
        <end position="135"/>
    </location>
</feature>
<name>A0A973W5X7_9BRAD</name>
<dbReference type="PANTHER" id="PTHR43240">
    <property type="entry name" value="1,4-DIHYDROXY-2-NAPHTHOYL-COA THIOESTERASE 1"/>
    <property type="match status" value="1"/>
</dbReference>
<evidence type="ECO:0000256" key="1">
    <source>
        <dbReference type="ARBA" id="ARBA00022801"/>
    </source>
</evidence>
<comment type="caution">
    <text evidence="3">The sequence shown here is derived from an EMBL/GenBank/DDBJ whole genome shotgun (WGS) entry which is preliminary data.</text>
</comment>
<dbReference type="InterPro" id="IPR003736">
    <property type="entry name" value="PAAI_dom"/>
</dbReference>
<dbReference type="NCBIfam" id="TIGR00369">
    <property type="entry name" value="unchar_dom_1"/>
    <property type="match status" value="1"/>
</dbReference>
<dbReference type="AlphaFoldDB" id="A0A973W5X7"/>
<evidence type="ECO:0000259" key="2">
    <source>
        <dbReference type="Pfam" id="PF03061"/>
    </source>
</evidence>
<dbReference type="CDD" id="cd03443">
    <property type="entry name" value="PaaI_thioesterase"/>
    <property type="match status" value="1"/>
</dbReference>
<dbReference type="RefSeq" id="WP_051346730.1">
    <property type="nucleotide sequence ID" value="NZ_CP088285.1"/>
</dbReference>
<proteinExistence type="predicted"/>
<dbReference type="Pfam" id="PF03061">
    <property type="entry name" value="4HBT"/>
    <property type="match status" value="1"/>
</dbReference>
<dbReference type="EMBL" id="JAAOLE020000001">
    <property type="protein sequence ID" value="NVI48142.1"/>
    <property type="molecule type" value="Genomic_DNA"/>
</dbReference>
<sequence length="164" mass="17449">MNLDQLLLRQYQSGEKLPVSIKTSPLAEALGTRIEKIDAIAPRIELSFAVGEHFVQAEDVVHGGAVATMLDSAMAYAALLGIPDGLSVATINMNISCIRSARPGHYRAVAEIERCGKSVVFARAQLLDREDKLVATGVSSLAIVAPRRNRAHDSSDGAEGRAAV</sequence>
<dbReference type="InterPro" id="IPR029069">
    <property type="entry name" value="HotDog_dom_sf"/>
</dbReference>
<gene>
    <name evidence="3" type="ORF">HAP48_035445</name>
</gene>
<dbReference type="GO" id="GO:0016289">
    <property type="term" value="F:acyl-CoA hydrolase activity"/>
    <property type="evidence" value="ECO:0007669"/>
    <property type="project" value="UniProtKB-ARBA"/>
</dbReference>
<keyword evidence="1" id="KW-0378">Hydrolase</keyword>
<evidence type="ECO:0000313" key="3">
    <source>
        <dbReference type="EMBL" id="NVI48142.1"/>
    </source>
</evidence>